<comment type="caution">
    <text evidence="1">The sequence shown here is derived from an EMBL/GenBank/DDBJ whole genome shotgun (WGS) entry which is preliminary data.</text>
</comment>
<reference evidence="1" key="1">
    <citation type="submission" date="2021-02" db="EMBL/GenBank/DDBJ databases">
        <authorList>
            <person name="Nowell W R."/>
        </authorList>
    </citation>
    <scope>NUCLEOTIDE SEQUENCE</scope>
</reference>
<proteinExistence type="predicted"/>
<dbReference type="EMBL" id="CAJNOR010012400">
    <property type="protein sequence ID" value="CAF1667432.1"/>
    <property type="molecule type" value="Genomic_DNA"/>
</dbReference>
<dbReference type="Proteomes" id="UP000663828">
    <property type="component" value="Unassembled WGS sequence"/>
</dbReference>
<gene>
    <name evidence="1" type="ORF">XAT740_LOCUS58041</name>
</gene>
<accession>A0A816FZ92</accession>
<evidence type="ECO:0000313" key="2">
    <source>
        <dbReference type="Proteomes" id="UP000663828"/>
    </source>
</evidence>
<name>A0A816FZ92_ADIRI</name>
<keyword evidence="2" id="KW-1185">Reference proteome</keyword>
<protein>
    <submittedName>
        <fullName evidence="1">Uncharacterized protein</fullName>
    </submittedName>
</protein>
<sequence>MPKLNRRRSLGRVYVRKRGYDQRISSEKEIVSEEEEITQDNDDNIELTRFVGKMKFDDIGDMLELTKDKIGLKFVTVLLYMSLRHFDVSWVKCDDFFKNTGALATKTANKWANIFLSGSFDEFLSEGRGGEHVPSFYDVCPDIELSAKNYSIQRCAAKAADFDAFELAKFIDEQFYMLTGIKKDSNDSLIRTVQSCRLDLRRWSAHFKSNSQRPYFEGHERQDVVRHRTKFLQHFLSTKDSYYLISEGAQSKWEIPKVRTPTILIFHDESTFRSGEVSAICWLYGDHTPFYSKGRVQLNIKEQKQYPELDEEQDIDYIERSTSASIHVTSDAYFDNSTTLTQSERLFQLLEFKECFKNHEIEIIVDNATTHSARPYHLLDFGKGVSTRCPVDELQWIDSKGVIKSLPCYIQQGSDRGKSKGLFKIAVELNCNPSPKATLSELHQLLANHPAFQNVVLPI</sequence>
<evidence type="ECO:0000313" key="1">
    <source>
        <dbReference type="EMBL" id="CAF1667432.1"/>
    </source>
</evidence>
<organism evidence="1 2">
    <name type="scientific">Adineta ricciae</name>
    <name type="common">Rotifer</name>
    <dbReference type="NCBI Taxonomy" id="249248"/>
    <lineage>
        <taxon>Eukaryota</taxon>
        <taxon>Metazoa</taxon>
        <taxon>Spiralia</taxon>
        <taxon>Gnathifera</taxon>
        <taxon>Rotifera</taxon>
        <taxon>Eurotatoria</taxon>
        <taxon>Bdelloidea</taxon>
        <taxon>Adinetida</taxon>
        <taxon>Adinetidae</taxon>
        <taxon>Adineta</taxon>
    </lineage>
</organism>
<dbReference type="AlphaFoldDB" id="A0A816FZ92"/>